<accession>A0A507FMM4</accession>
<feature type="domain" description="C2H2-type" evidence="2">
    <location>
        <begin position="107"/>
        <end position="137"/>
    </location>
</feature>
<evidence type="ECO:0000313" key="3">
    <source>
        <dbReference type="EMBL" id="TPX77493.1"/>
    </source>
</evidence>
<keyword evidence="1" id="KW-0479">Metal-binding</keyword>
<dbReference type="GO" id="GO:0008270">
    <property type="term" value="F:zinc ion binding"/>
    <property type="evidence" value="ECO:0007669"/>
    <property type="project" value="UniProtKB-KW"/>
</dbReference>
<evidence type="ECO:0000256" key="1">
    <source>
        <dbReference type="PROSITE-ProRule" id="PRU00042"/>
    </source>
</evidence>
<evidence type="ECO:0000259" key="2">
    <source>
        <dbReference type="PROSITE" id="PS50157"/>
    </source>
</evidence>
<sequence length="252" mass="28568">MPPPTSAPLTSSSETPIVCNVLGCQQVFVDKKQRKEHTFQYHSIPKVAFRNQSEPLVVPRALDGFLHCPCLRYKVQTVGALKRHAKKCSGQPEFDTQTERKLTNFENKCTQGDCDRSFKTRNALAVHVYEYHSSPRVLFFGKESPTIGAILKHAKTCTGDAQNRRPESFHKSPQHWLSNTVASASMSFDYRPNGTLPPPTQNQHYYSAVVGNMRNNNNCHFVSLSQFETTPSLDVRQVPPDRLLYELLDLEF</sequence>
<name>A0A507FMM4_9FUNG</name>
<keyword evidence="1" id="KW-0862">Zinc</keyword>
<evidence type="ECO:0000313" key="4">
    <source>
        <dbReference type="Proteomes" id="UP000320333"/>
    </source>
</evidence>
<reference evidence="3 4" key="1">
    <citation type="journal article" date="2019" name="Sci. Rep.">
        <title>Comparative genomics of chytrid fungi reveal insights into the obligate biotrophic and pathogenic lifestyle of Synchytrium endobioticum.</title>
        <authorList>
            <person name="van de Vossenberg B.T.L.H."/>
            <person name="Warris S."/>
            <person name="Nguyen H.D.T."/>
            <person name="van Gent-Pelzer M.P.E."/>
            <person name="Joly D.L."/>
            <person name="van de Geest H.C."/>
            <person name="Bonants P.J.M."/>
            <person name="Smith D.S."/>
            <person name="Levesque C.A."/>
            <person name="van der Lee T.A.J."/>
        </authorList>
    </citation>
    <scope>NUCLEOTIDE SEQUENCE [LARGE SCALE GENOMIC DNA]</scope>
    <source>
        <strain evidence="3 4">CBS 675.73</strain>
    </source>
</reference>
<dbReference type="Proteomes" id="UP000320333">
    <property type="component" value="Unassembled WGS sequence"/>
</dbReference>
<dbReference type="SMART" id="SM00355">
    <property type="entry name" value="ZnF_C2H2"/>
    <property type="match status" value="2"/>
</dbReference>
<dbReference type="PROSITE" id="PS50157">
    <property type="entry name" value="ZINC_FINGER_C2H2_2"/>
    <property type="match status" value="1"/>
</dbReference>
<keyword evidence="1" id="KW-0863">Zinc-finger</keyword>
<dbReference type="InterPro" id="IPR013087">
    <property type="entry name" value="Znf_C2H2_type"/>
</dbReference>
<dbReference type="OrthoDB" id="2156195at2759"/>
<proteinExistence type="predicted"/>
<dbReference type="PROSITE" id="PS00028">
    <property type="entry name" value="ZINC_FINGER_C2H2_1"/>
    <property type="match status" value="2"/>
</dbReference>
<dbReference type="AlphaFoldDB" id="A0A507FMM4"/>
<comment type="caution">
    <text evidence="3">The sequence shown here is derived from an EMBL/GenBank/DDBJ whole genome shotgun (WGS) entry which is preliminary data.</text>
</comment>
<dbReference type="EMBL" id="QEAP01000020">
    <property type="protein sequence ID" value="TPX77493.1"/>
    <property type="molecule type" value="Genomic_DNA"/>
</dbReference>
<gene>
    <name evidence="3" type="ORF">CcCBS67573_g01280</name>
</gene>
<keyword evidence="4" id="KW-1185">Reference proteome</keyword>
<protein>
    <recommendedName>
        <fullName evidence="2">C2H2-type domain-containing protein</fullName>
    </recommendedName>
</protein>
<organism evidence="3 4">
    <name type="scientific">Chytriomyces confervae</name>
    <dbReference type="NCBI Taxonomy" id="246404"/>
    <lineage>
        <taxon>Eukaryota</taxon>
        <taxon>Fungi</taxon>
        <taxon>Fungi incertae sedis</taxon>
        <taxon>Chytridiomycota</taxon>
        <taxon>Chytridiomycota incertae sedis</taxon>
        <taxon>Chytridiomycetes</taxon>
        <taxon>Chytridiales</taxon>
        <taxon>Chytriomycetaceae</taxon>
        <taxon>Chytriomyces</taxon>
    </lineage>
</organism>